<keyword evidence="2" id="KW-0433">Leucine-rich repeat</keyword>
<dbReference type="SMART" id="SM00368">
    <property type="entry name" value="LRR_RI"/>
    <property type="match status" value="9"/>
</dbReference>
<dbReference type="CDD" id="cd00116">
    <property type="entry name" value="LRR_RI"/>
    <property type="match status" value="1"/>
</dbReference>
<dbReference type="GO" id="GO:0007165">
    <property type="term" value="P:signal transduction"/>
    <property type="evidence" value="ECO:0007669"/>
    <property type="project" value="InterPro"/>
</dbReference>
<keyword evidence="3" id="KW-0677">Repeat</keyword>
<keyword evidence="7" id="KW-1185">Reference proteome</keyword>
<evidence type="ECO:0000256" key="3">
    <source>
        <dbReference type="ARBA" id="ARBA00022737"/>
    </source>
</evidence>
<reference evidence="6 7" key="1">
    <citation type="submission" date="2024-05" db="EMBL/GenBank/DDBJ databases">
        <title>The nuclear and mitochondrial genome assemblies of Tetragonisca angustula (Apidae: Meliponini), a tiny yet remarkable pollinator in the Neotropics.</title>
        <authorList>
            <person name="Ferrari R."/>
            <person name="Ricardo P.C."/>
            <person name="Dias F.C."/>
            <person name="Araujo N.S."/>
            <person name="Soares D.O."/>
            <person name="Zhou Q.-S."/>
            <person name="Zhu C.-D."/>
            <person name="Coutinho L."/>
            <person name="Airas M.C."/>
            <person name="Batista T.M."/>
        </authorList>
    </citation>
    <scope>NUCLEOTIDE SEQUENCE [LARGE SCALE GENOMIC DNA]</scope>
    <source>
        <strain evidence="6">ASF017062</strain>
        <tissue evidence="6">Abdomen</tissue>
    </source>
</reference>
<dbReference type="InterPro" id="IPR032675">
    <property type="entry name" value="LRR_dom_sf"/>
</dbReference>
<dbReference type="Gene3D" id="3.80.10.10">
    <property type="entry name" value="Ribonuclease Inhibitor"/>
    <property type="match status" value="1"/>
</dbReference>
<dbReference type="InterPro" id="IPR036720">
    <property type="entry name" value="RanGAP1_C_sf"/>
</dbReference>
<sequence length="605" mass="66299">MSSFDLNDLGTQLENVAQSNASSGVSFAKQSLKLDTEEDALEIVKAIRACTNLEYLDLEGNTLGPLAAKAVAQALQENGSLMKRALWKDMFTGRVKTEIPKALEYLGSALCIAGTRLFELDLSDNAFGPIGIKELANFLISSSCYTLRVLRLNNNGLGISGGKMLAKALLDCYDNSTQGGSPPLALQVFVAGRNRLENEGAKALASVFQKLTSLEEVVMPQNGIYHEGITAIANGLSSNPRLRILNLNDNTVGLKGAQAIAKALPNFPNLEQLNLGDCLLKTQGGMVLAEALGVEGGYPLLTELNLSYNEIGTKGANPLALAVADKEHLVTLQLDGNLFGQTGRTILRDSLTVSERIGSLSMLSDNSDDEEDDEDSSDEDEKNEEENEEENEGSDEKDDESEDESKKNRDNNEHAFINDTALSKVTVKEFLKSPTGEKLLLLQGDVVQDFVSYAKEISNRSKNTSSQLKFIEEFTRIIMKVSALSTSGYIDVRLKSQNLTDSLYSKLCIFAIQSNQVPTWNNALLVNLGLIKAEDKNSGKIDWNLEGCFKALEIVSQKDYFLQEIRTTLIFFLQKPIKMNKMKVVDSFQQSKDSLKAVLCRIQNT</sequence>
<dbReference type="GO" id="GO:0005829">
    <property type="term" value="C:cytosol"/>
    <property type="evidence" value="ECO:0007669"/>
    <property type="project" value="TreeGrafter"/>
</dbReference>
<dbReference type="Gene3D" id="1.25.40.200">
    <property type="entry name" value="Ran-GTPase activating protein 1, C-terminal domain"/>
    <property type="match status" value="1"/>
</dbReference>
<accession>A0AAW0ZT73</accession>
<dbReference type="EMBL" id="JAWNGG020000120">
    <property type="protein sequence ID" value="KAK9300879.1"/>
    <property type="molecule type" value="Genomic_DNA"/>
</dbReference>
<dbReference type="GO" id="GO:0006913">
    <property type="term" value="P:nucleocytoplasmic transport"/>
    <property type="evidence" value="ECO:0007669"/>
    <property type="project" value="TreeGrafter"/>
</dbReference>
<name>A0AAW0ZT73_9HYME</name>
<keyword evidence="1" id="KW-0343">GTPase activation</keyword>
<gene>
    <name evidence="6" type="ORF">QLX08_006584</name>
</gene>
<dbReference type="GO" id="GO:0005634">
    <property type="term" value="C:nucleus"/>
    <property type="evidence" value="ECO:0007669"/>
    <property type="project" value="TreeGrafter"/>
</dbReference>
<dbReference type="GO" id="GO:0005096">
    <property type="term" value="F:GTPase activator activity"/>
    <property type="evidence" value="ECO:0007669"/>
    <property type="project" value="UniProtKB-KW"/>
</dbReference>
<dbReference type="SUPFAM" id="SSF52047">
    <property type="entry name" value="RNI-like"/>
    <property type="match status" value="1"/>
</dbReference>
<dbReference type="PANTHER" id="PTHR24113:SF12">
    <property type="entry name" value="RAN GTPASE-ACTIVATING PROTEIN 1"/>
    <property type="match status" value="1"/>
</dbReference>
<organism evidence="6 7">
    <name type="scientific">Tetragonisca angustula</name>
    <dbReference type="NCBI Taxonomy" id="166442"/>
    <lineage>
        <taxon>Eukaryota</taxon>
        <taxon>Metazoa</taxon>
        <taxon>Ecdysozoa</taxon>
        <taxon>Arthropoda</taxon>
        <taxon>Hexapoda</taxon>
        <taxon>Insecta</taxon>
        <taxon>Pterygota</taxon>
        <taxon>Neoptera</taxon>
        <taxon>Endopterygota</taxon>
        <taxon>Hymenoptera</taxon>
        <taxon>Apocrita</taxon>
        <taxon>Aculeata</taxon>
        <taxon>Apoidea</taxon>
        <taxon>Anthophila</taxon>
        <taxon>Apidae</taxon>
        <taxon>Tetragonisca</taxon>
    </lineage>
</organism>
<comment type="caution">
    <text evidence="6">The sequence shown here is derived from an EMBL/GenBank/DDBJ whole genome shotgun (WGS) entry which is preliminary data.</text>
</comment>
<dbReference type="PANTHER" id="PTHR24113">
    <property type="entry name" value="RAN GTPASE-ACTIVATING PROTEIN 1"/>
    <property type="match status" value="1"/>
</dbReference>
<dbReference type="AlphaFoldDB" id="A0AAW0ZT73"/>
<feature type="region of interest" description="Disordered" evidence="4">
    <location>
        <begin position="358"/>
        <end position="414"/>
    </location>
</feature>
<dbReference type="Pfam" id="PF13516">
    <property type="entry name" value="LRR_6"/>
    <property type="match status" value="5"/>
</dbReference>
<protein>
    <recommendedName>
        <fullName evidence="5">Ran-GTPase activating protein 1 C-terminal domain-containing protein</fullName>
    </recommendedName>
</protein>
<evidence type="ECO:0000256" key="2">
    <source>
        <dbReference type="ARBA" id="ARBA00022614"/>
    </source>
</evidence>
<dbReference type="InterPro" id="IPR009109">
    <property type="entry name" value="Ran_GTPase_activating_1_C"/>
</dbReference>
<dbReference type="InterPro" id="IPR027038">
    <property type="entry name" value="RanGap"/>
</dbReference>
<feature type="compositionally biased region" description="Acidic residues" evidence="4">
    <location>
        <begin position="366"/>
        <end position="403"/>
    </location>
</feature>
<dbReference type="GO" id="GO:0048471">
    <property type="term" value="C:perinuclear region of cytoplasm"/>
    <property type="evidence" value="ECO:0007669"/>
    <property type="project" value="TreeGrafter"/>
</dbReference>
<dbReference type="Pfam" id="PF07834">
    <property type="entry name" value="RanGAP1_C"/>
    <property type="match status" value="1"/>
</dbReference>
<proteinExistence type="predicted"/>
<dbReference type="GO" id="GO:0031267">
    <property type="term" value="F:small GTPase binding"/>
    <property type="evidence" value="ECO:0007669"/>
    <property type="project" value="TreeGrafter"/>
</dbReference>
<evidence type="ECO:0000256" key="4">
    <source>
        <dbReference type="SAM" id="MobiDB-lite"/>
    </source>
</evidence>
<feature type="domain" description="Ran-GTPase activating protein 1 C-terminal" evidence="5">
    <location>
        <begin position="402"/>
        <end position="597"/>
    </location>
</feature>
<dbReference type="Proteomes" id="UP001432146">
    <property type="component" value="Unassembled WGS sequence"/>
</dbReference>
<evidence type="ECO:0000313" key="7">
    <source>
        <dbReference type="Proteomes" id="UP001432146"/>
    </source>
</evidence>
<evidence type="ECO:0000313" key="6">
    <source>
        <dbReference type="EMBL" id="KAK9300879.1"/>
    </source>
</evidence>
<evidence type="ECO:0000259" key="5">
    <source>
        <dbReference type="Pfam" id="PF07834"/>
    </source>
</evidence>
<dbReference type="InterPro" id="IPR001611">
    <property type="entry name" value="Leu-rich_rpt"/>
</dbReference>
<evidence type="ECO:0000256" key="1">
    <source>
        <dbReference type="ARBA" id="ARBA00022468"/>
    </source>
</evidence>
<feature type="compositionally biased region" description="Basic and acidic residues" evidence="4">
    <location>
        <begin position="404"/>
        <end position="413"/>
    </location>
</feature>
<dbReference type="SUPFAM" id="SSF69099">
    <property type="entry name" value="Ran-GTPase activating protein 1 (RanGAP1), C-terminal domain"/>
    <property type="match status" value="1"/>
</dbReference>